<dbReference type="AlphaFoldDB" id="A0A9W6TUT8"/>
<sequence>MQSNRNPGWSRIFISDCVAIFVAMRLGHVDRARAALKTLQEMIARVIRAFDIKAIRKILDQTLSNNVKTVWHMEFYKAVHRCTPNTFLTFATVGACWIESCIDCTVDSINGVWGIELLHDGIKLDECLDRFAPDGLYSRLELSDYCLVDFRCIASMDIAPGAVLAEDLNLCEQLYIVYYDAEPKHVSLVNSQLGFRPVCLL</sequence>
<evidence type="ECO:0000313" key="2">
    <source>
        <dbReference type="Proteomes" id="UP001165083"/>
    </source>
</evidence>
<evidence type="ECO:0000313" key="1">
    <source>
        <dbReference type="EMBL" id="GMF20958.1"/>
    </source>
</evidence>
<dbReference type="OrthoDB" id="114182at2759"/>
<organism evidence="1 2">
    <name type="scientific">Phytophthora lilii</name>
    <dbReference type="NCBI Taxonomy" id="2077276"/>
    <lineage>
        <taxon>Eukaryota</taxon>
        <taxon>Sar</taxon>
        <taxon>Stramenopiles</taxon>
        <taxon>Oomycota</taxon>
        <taxon>Peronosporomycetes</taxon>
        <taxon>Peronosporales</taxon>
        <taxon>Peronosporaceae</taxon>
        <taxon>Phytophthora</taxon>
    </lineage>
</organism>
<comment type="caution">
    <text evidence="1">The sequence shown here is derived from an EMBL/GenBank/DDBJ whole genome shotgun (WGS) entry which is preliminary data.</text>
</comment>
<dbReference type="EMBL" id="BSXW01000391">
    <property type="protein sequence ID" value="GMF20958.1"/>
    <property type="molecule type" value="Genomic_DNA"/>
</dbReference>
<keyword evidence="2" id="KW-1185">Reference proteome</keyword>
<accession>A0A9W6TUT8</accession>
<proteinExistence type="predicted"/>
<name>A0A9W6TUT8_9STRA</name>
<dbReference type="Proteomes" id="UP001165083">
    <property type="component" value="Unassembled WGS sequence"/>
</dbReference>
<protein>
    <submittedName>
        <fullName evidence="1">Unnamed protein product</fullName>
    </submittedName>
</protein>
<reference evidence="1" key="1">
    <citation type="submission" date="2023-04" db="EMBL/GenBank/DDBJ databases">
        <title>Phytophthora lilii NBRC 32176.</title>
        <authorList>
            <person name="Ichikawa N."/>
            <person name="Sato H."/>
            <person name="Tonouchi N."/>
        </authorList>
    </citation>
    <scope>NUCLEOTIDE SEQUENCE</scope>
    <source>
        <strain evidence="1">NBRC 32176</strain>
    </source>
</reference>
<gene>
    <name evidence="1" type="ORF">Plil01_000822400</name>
</gene>